<feature type="transmembrane region" description="Helical" evidence="8">
    <location>
        <begin position="287"/>
        <end position="306"/>
    </location>
</feature>
<dbReference type="OrthoDB" id="9775035at2"/>
<dbReference type="GO" id="GO:0004169">
    <property type="term" value="F:dolichyl-phosphate-mannose-protein mannosyltransferase activity"/>
    <property type="evidence" value="ECO:0007669"/>
    <property type="project" value="UniProtKB-EC"/>
</dbReference>
<evidence type="ECO:0000256" key="8">
    <source>
        <dbReference type="SAM" id="Phobius"/>
    </source>
</evidence>
<organism evidence="10 11">
    <name type="scientific">Selenomonas flueggei ATCC 43531</name>
    <dbReference type="NCBI Taxonomy" id="638302"/>
    <lineage>
        <taxon>Bacteria</taxon>
        <taxon>Bacillati</taxon>
        <taxon>Bacillota</taxon>
        <taxon>Negativicutes</taxon>
        <taxon>Selenomonadales</taxon>
        <taxon>Selenomonadaceae</taxon>
        <taxon>Selenomonas</taxon>
    </lineage>
</organism>
<protein>
    <submittedName>
        <fullName evidence="10">Dolichyl-phosphate-mannose-protein mannosyltransferase</fullName>
        <ecNumber evidence="10">2.4.1.109</ecNumber>
    </submittedName>
</protein>
<keyword evidence="6 8" id="KW-1133">Transmembrane helix</keyword>
<dbReference type="GO" id="GO:0010041">
    <property type="term" value="P:response to iron(III) ion"/>
    <property type="evidence" value="ECO:0007669"/>
    <property type="project" value="TreeGrafter"/>
</dbReference>
<dbReference type="eggNOG" id="COG1807">
    <property type="taxonomic scope" value="Bacteria"/>
</dbReference>
<dbReference type="HOGENOM" id="CLU_019200_0_2_9"/>
<evidence type="ECO:0000259" key="9">
    <source>
        <dbReference type="Pfam" id="PF13231"/>
    </source>
</evidence>
<evidence type="ECO:0000256" key="1">
    <source>
        <dbReference type="ARBA" id="ARBA00004651"/>
    </source>
</evidence>
<feature type="transmembrane region" description="Helical" evidence="8">
    <location>
        <begin position="342"/>
        <end position="362"/>
    </location>
</feature>
<evidence type="ECO:0000256" key="2">
    <source>
        <dbReference type="ARBA" id="ARBA00022475"/>
    </source>
</evidence>
<comment type="subcellular location">
    <subcellularLocation>
        <location evidence="1">Cell membrane</location>
        <topology evidence="1">Multi-pass membrane protein</topology>
    </subcellularLocation>
</comment>
<evidence type="ECO:0000313" key="11">
    <source>
        <dbReference type="Proteomes" id="UP000005309"/>
    </source>
</evidence>
<dbReference type="AlphaFoldDB" id="C4V442"/>
<feature type="transmembrane region" description="Helical" evidence="8">
    <location>
        <begin position="174"/>
        <end position="191"/>
    </location>
</feature>
<proteinExistence type="predicted"/>
<dbReference type="Proteomes" id="UP000005309">
    <property type="component" value="Unassembled WGS sequence"/>
</dbReference>
<dbReference type="GO" id="GO:0016763">
    <property type="term" value="F:pentosyltransferase activity"/>
    <property type="evidence" value="ECO:0007669"/>
    <property type="project" value="TreeGrafter"/>
</dbReference>
<dbReference type="PANTHER" id="PTHR33908:SF3">
    <property type="entry name" value="UNDECAPRENYL PHOSPHATE-ALPHA-4-AMINO-4-DEOXY-L-ARABINOSE ARABINOSYL TRANSFERASE"/>
    <property type="match status" value="1"/>
</dbReference>
<feature type="transmembrane region" description="Helical" evidence="8">
    <location>
        <begin position="12"/>
        <end position="33"/>
    </location>
</feature>
<evidence type="ECO:0000256" key="5">
    <source>
        <dbReference type="ARBA" id="ARBA00022692"/>
    </source>
</evidence>
<gene>
    <name evidence="10" type="ORF">HMPREF0908_1286</name>
</gene>
<keyword evidence="5 8" id="KW-0812">Transmembrane</keyword>
<evidence type="ECO:0000256" key="3">
    <source>
        <dbReference type="ARBA" id="ARBA00022676"/>
    </source>
</evidence>
<dbReference type="InterPro" id="IPR038731">
    <property type="entry name" value="RgtA/B/C-like"/>
</dbReference>
<feature type="transmembrane region" description="Helical" evidence="8">
    <location>
        <begin position="399"/>
        <end position="420"/>
    </location>
</feature>
<dbReference type="GO" id="GO:0009103">
    <property type="term" value="P:lipopolysaccharide biosynthetic process"/>
    <property type="evidence" value="ECO:0007669"/>
    <property type="project" value="UniProtKB-ARBA"/>
</dbReference>
<dbReference type="GO" id="GO:0005886">
    <property type="term" value="C:plasma membrane"/>
    <property type="evidence" value="ECO:0007669"/>
    <property type="project" value="UniProtKB-SubCell"/>
</dbReference>
<dbReference type="PANTHER" id="PTHR33908">
    <property type="entry name" value="MANNOSYLTRANSFERASE YKCB-RELATED"/>
    <property type="match status" value="1"/>
</dbReference>
<keyword evidence="4 10" id="KW-0808">Transferase</keyword>
<comment type="caution">
    <text evidence="10">The sequence shown here is derived from an EMBL/GenBank/DDBJ whole genome shotgun (WGS) entry which is preliminary data.</text>
</comment>
<feature type="transmembrane region" description="Helical" evidence="8">
    <location>
        <begin position="118"/>
        <end position="134"/>
    </location>
</feature>
<dbReference type="RefSeq" id="WP_006690020.1">
    <property type="nucleotide sequence ID" value="NZ_GG694006.1"/>
</dbReference>
<sequence>MNDEKNLAWPVYLVLLAVVSFQILYGIGGLALLDPDEPVYAETAKEMIRFGDYLSPRIYNEFWYDKPPIFYWLIVVSLKMFGGFSELAARLPASFMAIGSVLLTALASARLFGARTGFWSGMITGTSVFLMYMGKASVTDTTLLFFMTAALFSFIHRQYWLMYFCCGLAVMTKGPIGIVFPGAIVFFYLLLTRQLERLFRMHVVRGVLLAALVGMPWYIYMYTVHGMPFIHDFIGFHNISRFAHPLHPVRDHWYFYIPVVLLGFFPWTGLLIQSVKNAYRRSFGEEAELLTFFQVWWIFVLIFFSFAQTKQVSYMLILVPPLATIIGWNLAQMLDDWRQTHFAWAGGSAVLFLVSGIGWLLAGDSLPQLAEGGLWLGTLTLLLGAAIIYHITASHRLLLAAWLHVATAVVTMVIGFGIMMPAVEGIFSVKQVARDYAAQYHAAAEEEGRVLYIDKQLRPGVMLYTDIPGLEADVNQPEELTAIRDDPRPKYIIIRDFMYQRKVKELGAERWQLVEEKDGLCLFRDDGT</sequence>
<keyword evidence="7 8" id="KW-0472">Membrane</keyword>
<dbReference type="STRING" id="638302.HMPREF0908_1286"/>
<evidence type="ECO:0000256" key="6">
    <source>
        <dbReference type="ARBA" id="ARBA00022989"/>
    </source>
</evidence>
<feature type="transmembrane region" description="Helical" evidence="8">
    <location>
        <begin position="203"/>
        <end position="220"/>
    </location>
</feature>
<evidence type="ECO:0000256" key="7">
    <source>
        <dbReference type="ARBA" id="ARBA00023136"/>
    </source>
</evidence>
<keyword evidence="3 10" id="KW-0328">Glycosyltransferase</keyword>
<reference evidence="10 11" key="1">
    <citation type="submission" date="2009-04" db="EMBL/GenBank/DDBJ databases">
        <authorList>
            <person name="Qin X."/>
            <person name="Bachman B."/>
            <person name="Battles P."/>
            <person name="Bell A."/>
            <person name="Bess C."/>
            <person name="Bickham C."/>
            <person name="Chaboub L."/>
            <person name="Chen D."/>
            <person name="Coyle M."/>
            <person name="Deiros D.R."/>
            <person name="Dinh H."/>
            <person name="Forbes L."/>
            <person name="Fowler G."/>
            <person name="Francisco L."/>
            <person name="Fu Q."/>
            <person name="Gubbala S."/>
            <person name="Hale W."/>
            <person name="Han Y."/>
            <person name="Hemphill L."/>
            <person name="Highlander S.K."/>
            <person name="Hirani K."/>
            <person name="Hogues M."/>
            <person name="Jackson L."/>
            <person name="Jakkamsetti A."/>
            <person name="Javaid M."/>
            <person name="Jiang H."/>
            <person name="Korchina V."/>
            <person name="Kovar C."/>
            <person name="Lara F."/>
            <person name="Lee S."/>
            <person name="Mata R."/>
            <person name="Mathew T."/>
            <person name="Moen C."/>
            <person name="Morales K."/>
            <person name="Munidasa M."/>
            <person name="Nazareth L."/>
            <person name="Ngo R."/>
            <person name="Nguyen L."/>
            <person name="Okwuonu G."/>
            <person name="Ongeri F."/>
            <person name="Patil S."/>
            <person name="Petrosino J."/>
            <person name="Pham C."/>
            <person name="Pham P."/>
            <person name="Pu L.-L."/>
            <person name="Puazo M."/>
            <person name="Raj R."/>
            <person name="Reid J."/>
            <person name="Rouhana J."/>
            <person name="Saada N."/>
            <person name="Shang Y."/>
            <person name="Simmons D."/>
            <person name="Thornton R."/>
            <person name="Warren J."/>
            <person name="Weissenberger G."/>
            <person name="Zhang J."/>
            <person name="Zhang L."/>
            <person name="Zhou C."/>
            <person name="Zhu D."/>
            <person name="Muzny D."/>
            <person name="Worley K."/>
            <person name="Gibbs R."/>
        </authorList>
    </citation>
    <scope>NUCLEOTIDE SEQUENCE [LARGE SCALE GENOMIC DNA]</scope>
    <source>
        <strain evidence="10 11">ATCC 43531</strain>
    </source>
</reference>
<feature type="domain" description="Glycosyltransferase RgtA/B/C/D-like" evidence="9">
    <location>
        <begin position="65"/>
        <end position="220"/>
    </location>
</feature>
<dbReference type="EC" id="2.4.1.109" evidence="10"/>
<evidence type="ECO:0000313" key="10">
    <source>
        <dbReference type="EMBL" id="EEQ48306.1"/>
    </source>
</evidence>
<dbReference type="InterPro" id="IPR050297">
    <property type="entry name" value="LipidA_mod_glycosyltrf_83"/>
</dbReference>
<feature type="transmembrane region" description="Helical" evidence="8">
    <location>
        <begin position="69"/>
        <end position="88"/>
    </location>
</feature>
<evidence type="ECO:0000256" key="4">
    <source>
        <dbReference type="ARBA" id="ARBA00022679"/>
    </source>
</evidence>
<name>C4V442_9FIRM</name>
<accession>C4V442</accession>
<keyword evidence="11" id="KW-1185">Reference proteome</keyword>
<dbReference type="EMBL" id="ACLA01000020">
    <property type="protein sequence ID" value="EEQ48306.1"/>
    <property type="molecule type" value="Genomic_DNA"/>
</dbReference>
<feature type="transmembrane region" description="Helical" evidence="8">
    <location>
        <begin position="253"/>
        <end position="275"/>
    </location>
</feature>
<dbReference type="Pfam" id="PF13231">
    <property type="entry name" value="PMT_2"/>
    <property type="match status" value="1"/>
</dbReference>
<feature type="transmembrane region" description="Helical" evidence="8">
    <location>
        <begin position="374"/>
        <end position="392"/>
    </location>
</feature>
<feature type="transmembrane region" description="Helical" evidence="8">
    <location>
        <begin position="312"/>
        <end position="330"/>
    </location>
</feature>
<keyword evidence="2" id="KW-1003">Cell membrane</keyword>